<dbReference type="WBParaSite" id="EVEC_0000157301-mRNA-1">
    <property type="protein sequence ID" value="EVEC_0000157301-mRNA-1"/>
    <property type="gene ID" value="EVEC_0000157301"/>
</dbReference>
<dbReference type="GO" id="GO:0120550">
    <property type="term" value="F:methyltransferase cap2 activity"/>
    <property type="evidence" value="ECO:0007669"/>
    <property type="project" value="UniProtKB-EC"/>
</dbReference>
<evidence type="ECO:0000256" key="1">
    <source>
        <dbReference type="ARBA" id="ARBA00012770"/>
    </source>
</evidence>
<dbReference type="Pfam" id="PF01728">
    <property type="entry name" value="FtsJ"/>
    <property type="match status" value="1"/>
</dbReference>
<keyword evidence="4 7" id="KW-0808">Transferase</keyword>
<dbReference type="GO" id="GO:0004483">
    <property type="term" value="F:methyltransferase cap1 activity"/>
    <property type="evidence" value="ECO:0007669"/>
    <property type="project" value="UniProtKB-ARBA"/>
</dbReference>
<keyword evidence="3 7" id="KW-0489">Methyltransferase</keyword>
<evidence type="ECO:0000256" key="6">
    <source>
        <dbReference type="ARBA" id="ARBA00049477"/>
    </source>
</evidence>
<evidence type="ECO:0000256" key="2">
    <source>
        <dbReference type="ARBA" id="ARBA00021134"/>
    </source>
</evidence>
<dbReference type="InterPro" id="IPR029063">
    <property type="entry name" value="SAM-dependent_MTases_sf"/>
</dbReference>
<evidence type="ECO:0000259" key="8">
    <source>
        <dbReference type="PROSITE" id="PS51614"/>
    </source>
</evidence>
<feature type="active site" description="Proton acceptor" evidence="7">
    <location>
        <position position="338"/>
    </location>
</feature>
<dbReference type="PROSITE" id="PS51614">
    <property type="entry name" value="SAM_MT_ADRIFT"/>
    <property type="match status" value="1"/>
</dbReference>
<gene>
    <name evidence="9" type="ORF">EVEC_LOCUS1281</name>
</gene>
<comment type="catalytic activity">
    <reaction evidence="6">
        <text>a 5'-end (N(7)-methyl 5'-triphosphoguanosine)-(2'-O-methyl-ribonucleoside)-(ribonucleotide) in mRNA + S-adenosyl-L-methionine = a 5'-end (N(7)-methyl 5'-triphosphoguanosine)-(2'-O-methyl-ribonucleoside)-(2'-O-methyl-ribonucleotide) in mRNA + S-adenosyl-L-homocysteine + H(+)</text>
        <dbReference type="Rhea" id="RHEA:67024"/>
        <dbReference type="Rhea" id="RHEA-COMP:17169"/>
        <dbReference type="Rhea" id="RHEA-COMP:17170"/>
        <dbReference type="ChEBI" id="CHEBI:15378"/>
        <dbReference type="ChEBI" id="CHEBI:57856"/>
        <dbReference type="ChEBI" id="CHEBI:59789"/>
        <dbReference type="ChEBI" id="CHEBI:167612"/>
        <dbReference type="ChEBI" id="CHEBI:167614"/>
        <dbReference type="EC" id="2.1.1.296"/>
    </reaction>
</comment>
<sequence length="476" mass="54660">MQSVKEYLSTASLGLETDMKRENGSKSRFELNVVVAEFSSSVFLLMVGVNGMAAGGVDEELLQDAYQRIVDGLFSKCFDLKKETTETLSYECMLHRLAAIDSAVNSLKVRKLNLKVQIPSDQLCKWRRHTWLTNPTKKVPFHLSHAFDLEYCTKAFLKLYEILHRFPNLIPPVPRLGKPFSYVDSLSSVVSLSSLIAGHNRSLHLCEAPGAFISAINVYTFLYREVLRKSWVWYANSLNPHYEWNEPCSLFLDDELITATYDHWIFGPDNSGDILNWDEKYVNSMKLSTGGFDFITADGSLYCQDDPLEQESLTLPLIRAEVEIALRLLLEEGSFVVKMYAITKDETVRILLNLVDLFRDVHVFKPSCSKPGNSEPTSYSEKVLLQRFLYIKRYSRAVLRSTEGDAAVQSDDFYHKQRRVIRCKSFTLFIHSMISHQQSQVLQKFENFYETDRMRQVKPEIWLTSLLRSGENNGVI</sequence>
<reference evidence="9 10" key="2">
    <citation type="submission" date="2018-10" db="EMBL/GenBank/DDBJ databases">
        <authorList>
            <consortium name="Pathogen Informatics"/>
        </authorList>
    </citation>
    <scope>NUCLEOTIDE SEQUENCE [LARGE SCALE GENOMIC DNA]</scope>
</reference>
<accession>A0A0N4UVT9</accession>
<dbReference type="Proteomes" id="UP000274131">
    <property type="component" value="Unassembled WGS sequence"/>
</dbReference>
<dbReference type="GO" id="GO:0006370">
    <property type="term" value="P:7-methylguanosine mRNA capping"/>
    <property type="evidence" value="ECO:0007669"/>
    <property type="project" value="TreeGrafter"/>
</dbReference>
<dbReference type="STRING" id="51028.A0A0N4UVT9"/>
<evidence type="ECO:0000256" key="4">
    <source>
        <dbReference type="ARBA" id="ARBA00022679"/>
    </source>
</evidence>
<protein>
    <recommendedName>
        <fullName evidence="2">Cap-specific mRNA (nucleoside-2'-O-)-methyltransferase 2</fullName>
        <ecNumber evidence="1">2.1.1.296</ecNumber>
    </recommendedName>
</protein>
<feature type="binding site" evidence="7">
    <location>
        <position position="210"/>
    </location>
    <ligand>
        <name>S-adenosyl-L-methionine</name>
        <dbReference type="ChEBI" id="CHEBI:59789"/>
    </ligand>
</feature>
<dbReference type="InterPro" id="IPR050851">
    <property type="entry name" value="mRNA_Cap_2O-Ribose_MeTrfase"/>
</dbReference>
<name>A0A0N4UVT9_ENTVE</name>
<dbReference type="GO" id="GO:0005737">
    <property type="term" value="C:cytoplasm"/>
    <property type="evidence" value="ECO:0007669"/>
    <property type="project" value="TreeGrafter"/>
</dbReference>
<evidence type="ECO:0000313" key="11">
    <source>
        <dbReference type="WBParaSite" id="EVEC_0000157301-mRNA-1"/>
    </source>
</evidence>
<dbReference type="PANTHER" id="PTHR16121:SF2">
    <property type="entry name" value="CAP-SPECIFIC MRNA (NUCLEOSIDE-2'-O-)-METHYLTRANSFERASE 2"/>
    <property type="match status" value="1"/>
</dbReference>
<dbReference type="EMBL" id="UXUI01007193">
    <property type="protein sequence ID" value="VDD86138.1"/>
    <property type="molecule type" value="Genomic_DNA"/>
</dbReference>
<dbReference type="OrthoDB" id="429597at2759"/>
<dbReference type="AlphaFoldDB" id="A0A0N4UVT9"/>
<feature type="binding site" evidence="7">
    <location>
        <position position="298"/>
    </location>
    <ligand>
        <name>S-adenosyl-L-methionine</name>
        <dbReference type="ChEBI" id="CHEBI:59789"/>
    </ligand>
</feature>
<dbReference type="InterPro" id="IPR025807">
    <property type="entry name" value="Adrift-typ_MeTrfase"/>
</dbReference>
<feature type="binding site" evidence="7">
    <location>
        <position position="231"/>
    </location>
    <ligand>
        <name>S-adenosyl-L-methionine</name>
        <dbReference type="ChEBI" id="CHEBI:59789"/>
    </ligand>
</feature>
<organism evidence="11">
    <name type="scientific">Enterobius vermicularis</name>
    <name type="common">Human pinworm</name>
    <dbReference type="NCBI Taxonomy" id="51028"/>
    <lineage>
        <taxon>Eukaryota</taxon>
        <taxon>Metazoa</taxon>
        <taxon>Ecdysozoa</taxon>
        <taxon>Nematoda</taxon>
        <taxon>Chromadorea</taxon>
        <taxon>Rhabditida</taxon>
        <taxon>Spirurina</taxon>
        <taxon>Oxyuridomorpha</taxon>
        <taxon>Oxyuroidea</taxon>
        <taxon>Oxyuridae</taxon>
        <taxon>Enterobius</taxon>
    </lineage>
</organism>
<evidence type="ECO:0000313" key="9">
    <source>
        <dbReference type="EMBL" id="VDD86138.1"/>
    </source>
</evidence>
<proteinExistence type="predicted"/>
<dbReference type="GO" id="GO:0032259">
    <property type="term" value="P:methylation"/>
    <property type="evidence" value="ECO:0007669"/>
    <property type="project" value="UniProtKB-KW"/>
</dbReference>
<evidence type="ECO:0000256" key="3">
    <source>
        <dbReference type="ARBA" id="ARBA00022603"/>
    </source>
</evidence>
<evidence type="ECO:0000256" key="5">
    <source>
        <dbReference type="ARBA" id="ARBA00022691"/>
    </source>
</evidence>
<dbReference type="InterPro" id="IPR002877">
    <property type="entry name" value="RNA_MeTrfase_FtsJ_dom"/>
</dbReference>
<dbReference type="EC" id="2.1.1.296" evidence="1"/>
<dbReference type="Gene3D" id="3.40.50.12760">
    <property type="match status" value="1"/>
</dbReference>
<dbReference type="PANTHER" id="PTHR16121">
    <property type="entry name" value="CAP-SPECIFIC MRNA (NUCLEOSIDE-2'-O-)-METHYLTRANSFERASE 1-RELATED"/>
    <property type="match status" value="1"/>
</dbReference>
<keyword evidence="10" id="KW-1185">Reference proteome</keyword>
<feature type="domain" description="Adrift-type SAM-dependent 2'-O-MTase" evidence="8">
    <location>
        <begin position="150"/>
        <end position="381"/>
    </location>
</feature>
<evidence type="ECO:0000256" key="7">
    <source>
        <dbReference type="PROSITE-ProRule" id="PRU00946"/>
    </source>
</evidence>
<reference evidence="11" key="1">
    <citation type="submission" date="2016-03" db="UniProtKB">
        <authorList>
            <consortium name="WormBaseParasite"/>
        </authorList>
    </citation>
    <scope>IDENTIFICATION</scope>
</reference>
<keyword evidence="5 7" id="KW-0949">S-adenosyl-L-methionine</keyword>
<dbReference type="SUPFAM" id="SSF53335">
    <property type="entry name" value="S-adenosyl-L-methionine-dependent methyltransferases"/>
    <property type="match status" value="1"/>
</dbReference>
<evidence type="ECO:0000313" key="10">
    <source>
        <dbReference type="Proteomes" id="UP000274131"/>
    </source>
</evidence>
<dbReference type="GO" id="GO:0005634">
    <property type="term" value="C:nucleus"/>
    <property type="evidence" value="ECO:0007669"/>
    <property type="project" value="TreeGrafter"/>
</dbReference>